<feature type="region of interest" description="Disordered" evidence="1">
    <location>
        <begin position="324"/>
        <end position="463"/>
    </location>
</feature>
<keyword evidence="4" id="KW-1185">Reference proteome</keyword>
<dbReference type="EMBL" id="CM026426">
    <property type="protein sequence ID" value="KAG0574791.1"/>
    <property type="molecule type" value="Genomic_DNA"/>
</dbReference>
<sequence>MWESRYCSRRYGEGRKVEPVGVSRSTRYGSRRKDGAYKSTFGIWDDDFGSRLWDDVRSLRCPRGNGTGRRITVAQRRSVIRQPVAREVTPRRHFRFDLLAAPKKHGQCGPRCKTPRCAAIEHEQKLYCNAADHHERKERKDERYFDARNSTGSTVRNNTYITTMANFHVIHDRVSNTENHDSTTGLRNLKKVNKVARELEDFPIDEQNCERNCDECSNAAQKLTEAMTYINPESGTELRSSTITRTMGTNTERFREKVDYGIPARVLKEKNNNIISEELPQKATTPIPRVKIPTPIPRVALLKPPKHKAYTNLNNLAIKSELQLRTPQPKPWNSSPQSLTSRRTTPRRESHPQTQKLMGPGKLAPRLFTPPTFTLTHTPRSISTTKQDQDPQQNQPEPTELEPPKPIQPLNLREALNQGSSESSRKFSEEASRGYSLVTTTSESDSSSEEASIENSNKDSSVETPSMYCVCSLCGKSETVNDGFRMNSAGAAVYRNNPLYSPPESMTSGASWTPVSTVSWRLVYTLLEVLVLVMLGGALTLGLIPYVDSVFRAYMVDFCRSSGTNGGTGPELTADGMQSGVVKWVTCMMDDIRTTLTPVR</sequence>
<accession>A0A8T0HVQ9</accession>
<feature type="compositionally biased region" description="Low complexity" evidence="1">
    <location>
        <begin position="436"/>
        <end position="445"/>
    </location>
</feature>
<dbReference type="Proteomes" id="UP000822688">
    <property type="component" value="Chromosome V"/>
</dbReference>
<keyword evidence="2" id="KW-0812">Transmembrane</keyword>
<gene>
    <name evidence="3" type="ORF">KC19_VG291600</name>
</gene>
<organism evidence="3 4">
    <name type="scientific">Ceratodon purpureus</name>
    <name type="common">Fire moss</name>
    <name type="synonym">Dicranum purpureum</name>
    <dbReference type="NCBI Taxonomy" id="3225"/>
    <lineage>
        <taxon>Eukaryota</taxon>
        <taxon>Viridiplantae</taxon>
        <taxon>Streptophyta</taxon>
        <taxon>Embryophyta</taxon>
        <taxon>Bryophyta</taxon>
        <taxon>Bryophytina</taxon>
        <taxon>Bryopsida</taxon>
        <taxon>Dicranidae</taxon>
        <taxon>Pseudoditrichales</taxon>
        <taxon>Ditrichaceae</taxon>
        <taxon>Ceratodon</taxon>
    </lineage>
</organism>
<dbReference type="AlphaFoldDB" id="A0A8T0HVQ9"/>
<name>A0A8T0HVQ9_CERPU</name>
<feature type="transmembrane region" description="Helical" evidence="2">
    <location>
        <begin position="522"/>
        <end position="547"/>
    </location>
</feature>
<comment type="caution">
    <text evidence="3">The sequence shown here is derived from an EMBL/GenBank/DDBJ whole genome shotgun (WGS) entry which is preliminary data.</text>
</comment>
<keyword evidence="2" id="KW-1133">Transmembrane helix</keyword>
<feature type="compositionally biased region" description="Low complexity" evidence="1">
    <location>
        <begin position="365"/>
        <end position="380"/>
    </location>
</feature>
<feature type="compositionally biased region" description="Basic and acidic residues" evidence="1">
    <location>
        <begin position="423"/>
        <end position="432"/>
    </location>
</feature>
<proteinExistence type="predicted"/>
<evidence type="ECO:0000313" key="4">
    <source>
        <dbReference type="Proteomes" id="UP000822688"/>
    </source>
</evidence>
<evidence type="ECO:0000313" key="3">
    <source>
        <dbReference type="EMBL" id="KAG0574791.1"/>
    </source>
</evidence>
<feature type="compositionally biased region" description="Polar residues" evidence="1">
    <location>
        <begin position="324"/>
        <end position="343"/>
    </location>
</feature>
<evidence type="ECO:0000256" key="1">
    <source>
        <dbReference type="SAM" id="MobiDB-lite"/>
    </source>
</evidence>
<keyword evidence="2" id="KW-0472">Membrane</keyword>
<evidence type="ECO:0000256" key="2">
    <source>
        <dbReference type="SAM" id="Phobius"/>
    </source>
</evidence>
<reference evidence="3" key="1">
    <citation type="submission" date="2020-06" db="EMBL/GenBank/DDBJ databases">
        <title>WGS assembly of Ceratodon purpureus strain R40.</title>
        <authorList>
            <person name="Carey S.B."/>
            <person name="Jenkins J."/>
            <person name="Shu S."/>
            <person name="Lovell J.T."/>
            <person name="Sreedasyam A."/>
            <person name="Maumus F."/>
            <person name="Tiley G.P."/>
            <person name="Fernandez-Pozo N."/>
            <person name="Barry K."/>
            <person name="Chen C."/>
            <person name="Wang M."/>
            <person name="Lipzen A."/>
            <person name="Daum C."/>
            <person name="Saski C.A."/>
            <person name="Payton A.C."/>
            <person name="Mcbreen J.C."/>
            <person name="Conrad R.E."/>
            <person name="Kollar L.M."/>
            <person name="Olsson S."/>
            <person name="Huttunen S."/>
            <person name="Landis J.B."/>
            <person name="Wickett N.J."/>
            <person name="Johnson M.G."/>
            <person name="Rensing S.A."/>
            <person name="Grimwood J."/>
            <person name="Schmutz J."/>
            <person name="Mcdaniel S.F."/>
        </authorList>
    </citation>
    <scope>NUCLEOTIDE SEQUENCE</scope>
    <source>
        <strain evidence="3">R40</strain>
    </source>
</reference>
<protein>
    <submittedName>
        <fullName evidence="3">Uncharacterized protein</fullName>
    </submittedName>
</protein>